<evidence type="ECO:0000313" key="2">
    <source>
        <dbReference type="Proteomes" id="UP000003231"/>
    </source>
</evidence>
<dbReference type="Proteomes" id="UP000003231">
    <property type="component" value="Unassembled WGS sequence"/>
</dbReference>
<gene>
    <name evidence="1" type="ORF">YPPY08_0806</name>
</gene>
<name>A0AB72ZP21_YERPE</name>
<accession>A0AB72ZP21</accession>
<comment type="caution">
    <text evidence="1">The sequence shown here is derived from an EMBL/GenBank/DDBJ whole genome shotgun (WGS) entry which is preliminary data.</text>
</comment>
<sequence>MNAGTIDVQAQNITLSAATDSLSVTGGSSSKRHTAALNLYCTPPKFRLAA</sequence>
<evidence type="ECO:0000313" key="1">
    <source>
        <dbReference type="EMBL" id="EIR23765.1"/>
    </source>
</evidence>
<proteinExistence type="predicted"/>
<protein>
    <submittedName>
        <fullName evidence="1">Adhesin/hemolysin</fullName>
    </submittedName>
</protein>
<organism evidence="1 2">
    <name type="scientific">Yersinia pestis PY-08</name>
    <dbReference type="NCBI Taxonomy" id="992134"/>
    <lineage>
        <taxon>Bacteria</taxon>
        <taxon>Pseudomonadati</taxon>
        <taxon>Pseudomonadota</taxon>
        <taxon>Gammaproteobacteria</taxon>
        <taxon>Enterobacterales</taxon>
        <taxon>Yersiniaceae</taxon>
        <taxon>Yersinia</taxon>
    </lineage>
</organism>
<dbReference type="AlphaFoldDB" id="A0AB72ZP21"/>
<dbReference type="EMBL" id="AKRT01000105">
    <property type="protein sequence ID" value="EIR23765.1"/>
    <property type="molecule type" value="Genomic_DNA"/>
</dbReference>
<reference evidence="1 2" key="1">
    <citation type="submission" date="2012-05" db="EMBL/GenBank/DDBJ databases">
        <title>Genome sequence of Yersinia Pestis PY-08.</title>
        <authorList>
            <person name="Santana-Cruz I."/>
            <person name="Sengamalay N."/>
            <person name="McCracken C."/>
            <person name="Daugherty S.C."/>
            <person name="Maroo A."/>
            <person name="Vara P.G."/>
            <person name="Tallon L.J."/>
            <person name="Sadzewicz L."/>
            <person name="Vinetz J.M."/>
            <person name="Cespedes Zambrano M.J."/>
            <person name="Fraser-Liggett C.M."/>
            <person name="Tettelin H."/>
        </authorList>
    </citation>
    <scope>NUCLEOTIDE SEQUENCE [LARGE SCALE GENOMIC DNA]</scope>
    <source>
        <strain evidence="1 2">PY-08</strain>
    </source>
</reference>